<accession>A0A2M8FB45</accession>
<keyword evidence="3" id="KW-0472">Membrane</keyword>
<feature type="coiled-coil region" evidence="1">
    <location>
        <begin position="136"/>
        <end position="184"/>
    </location>
</feature>
<feature type="transmembrane region" description="Helical" evidence="3">
    <location>
        <begin position="174"/>
        <end position="194"/>
    </location>
</feature>
<feature type="region of interest" description="Disordered" evidence="2">
    <location>
        <begin position="1"/>
        <end position="127"/>
    </location>
</feature>
<evidence type="ECO:0000256" key="2">
    <source>
        <dbReference type="SAM" id="MobiDB-lite"/>
    </source>
</evidence>
<feature type="compositionally biased region" description="Polar residues" evidence="2">
    <location>
        <begin position="108"/>
        <end position="121"/>
    </location>
</feature>
<dbReference type="EMBL" id="PFRH01000004">
    <property type="protein sequence ID" value="PJC52965.1"/>
    <property type="molecule type" value="Genomic_DNA"/>
</dbReference>
<sequence>MARGIQISKKKASPEAFNRSMREDKMREQRGSGQSGIPPLSPTDDNPLATFNPDEEKSQEGESLDAEGTPDDQPQNAEKKDNDVQLEPGVPSEQQHADKPTSEEEPSHSNVQQSKLPQQSKPIRERGTGTKLLNSLLLNRREIKKLKKENKENRKRLKMAEKILKALDEKIKLLRIKMAFITAQIPVLIIVGLVSGLLGILLLITIIGIPAGASLLSFCGSVFITMIPTRMTRLLTLELEIKKIESSEPYKKSKNDVKKFKKKIANNLMRIRFLLNQTALDPRRIGPKQSGGKRAGNLKALPN</sequence>
<feature type="compositionally biased region" description="Basic and acidic residues" evidence="2">
    <location>
        <begin position="95"/>
        <end position="107"/>
    </location>
</feature>
<evidence type="ECO:0000313" key="4">
    <source>
        <dbReference type="EMBL" id="PJC52965.1"/>
    </source>
</evidence>
<keyword evidence="3" id="KW-0812">Transmembrane</keyword>
<organism evidence="4 5">
    <name type="scientific">Candidatus Magasanikbacteria bacterium CG_4_9_14_0_2_um_filter_42_11</name>
    <dbReference type="NCBI Taxonomy" id="1974643"/>
    <lineage>
        <taxon>Bacteria</taxon>
        <taxon>Candidatus Magasanikiibacteriota</taxon>
    </lineage>
</organism>
<comment type="caution">
    <text evidence="4">The sequence shown here is derived from an EMBL/GenBank/DDBJ whole genome shotgun (WGS) entry which is preliminary data.</text>
</comment>
<keyword evidence="3" id="KW-1133">Transmembrane helix</keyword>
<reference evidence="5" key="1">
    <citation type="submission" date="2017-09" db="EMBL/GenBank/DDBJ databases">
        <title>Depth-based differentiation of microbial function through sediment-hosted aquifers and enrichment of novel symbionts in the deep terrestrial subsurface.</title>
        <authorList>
            <person name="Probst A.J."/>
            <person name="Ladd B."/>
            <person name="Jarett J.K."/>
            <person name="Geller-Mcgrath D.E."/>
            <person name="Sieber C.M.K."/>
            <person name="Emerson J.B."/>
            <person name="Anantharaman K."/>
            <person name="Thomas B.C."/>
            <person name="Malmstrom R."/>
            <person name="Stieglmeier M."/>
            <person name="Klingl A."/>
            <person name="Woyke T."/>
            <person name="Ryan C.M."/>
            <person name="Banfield J.F."/>
        </authorList>
    </citation>
    <scope>NUCLEOTIDE SEQUENCE [LARGE SCALE GENOMIC DNA]</scope>
</reference>
<gene>
    <name evidence="4" type="ORF">CO030_00075</name>
</gene>
<feature type="region of interest" description="Disordered" evidence="2">
    <location>
        <begin position="282"/>
        <end position="303"/>
    </location>
</feature>
<feature type="transmembrane region" description="Helical" evidence="3">
    <location>
        <begin position="200"/>
        <end position="224"/>
    </location>
</feature>
<dbReference type="Proteomes" id="UP000231456">
    <property type="component" value="Unassembled WGS sequence"/>
</dbReference>
<keyword evidence="1" id="KW-0175">Coiled coil</keyword>
<feature type="compositionally biased region" description="Basic and acidic residues" evidence="2">
    <location>
        <begin position="20"/>
        <end position="30"/>
    </location>
</feature>
<evidence type="ECO:0000256" key="1">
    <source>
        <dbReference type="SAM" id="Coils"/>
    </source>
</evidence>
<proteinExistence type="predicted"/>
<name>A0A2M8FB45_9BACT</name>
<protein>
    <submittedName>
        <fullName evidence="4">Uncharacterized protein</fullName>
    </submittedName>
</protein>
<dbReference type="AlphaFoldDB" id="A0A2M8FB45"/>
<evidence type="ECO:0000313" key="5">
    <source>
        <dbReference type="Proteomes" id="UP000231456"/>
    </source>
</evidence>
<evidence type="ECO:0000256" key="3">
    <source>
        <dbReference type="SAM" id="Phobius"/>
    </source>
</evidence>